<comment type="catalytic activity">
    <reaction evidence="1">
        <text>7,8-dihydroneopterin = 6-hydroxymethyl-7,8-dihydropterin + glycolaldehyde</text>
        <dbReference type="Rhea" id="RHEA:10540"/>
        <dbReference type="ChEBI" id="CHEBI:17001"/>
        <dbReference type="ChEBI" id="CHEBI:17071"/>
        <dbReference type="ChEBI" id="CHEBI:44841"/>
        <dbReference type="EC" id="4.1.2.25"/>
    </reaction>
</comment>
<reference evidence="9 10" key="1">
    <citation type="submission" date="2020-04" db="EMBL/GenBank/DDBJ databases">
        <title>Rhodospirillaceae bacterium KN72 isolated from deep sea.</title>
        <authorList>
            <person name="Zhang D.-C."/>
        </authorList>
    </citation>
    <scope>NUCLEOTIDE SEQUENCE [LARGE SCALE GENOMIC DNA]</scope>
    <source>
        <strain evidence="9 10">KN72</strain>
    </source>
</reference>
<evidence type="ECO:0000313" key="9">
    <source>
        <dbReference type="EMBL" id="NMM45521.1"/>
    </source>
</evidence>
<dbReference type="GO" id="GO:0004150">
    <property type="term" value="F:dihydroneopterin aldolase activity"/>
    <property type="evidence" value="ECO:0007669"/>
    <property type="project" value="UniProtKB-EC"/>
</dbReference>
<evidence type="ECO:0000259" key="8">
    <source>
        <dbReference type="SMART" id="SM00905"/>
    </source>
</evidence>
<dbReference type="Pfam" id="PF02152">
    <property type="entry name" value="FolB"/>
    <property type="match status" value="1"/>
</dbReference>
<organism evidence="9 10">
    <name type="scientific">Pacificispira spongiicola</name>
    <dbReference type="NCBI Taxonomy" id="2729598"/>
    <lineage>
        <taxon>Bacteria</taxon>
        <taxon>Pseudomonadati</taxon>
        <taxon>Pseudomonadota</taxon>
        <taxon>Alphaproteobacteria</taxon>
        <taxon>Rhodospirillales</taxon>
        <taxon>Rhodospirillaceae</taxon>
        <taxon>Pacificispira</taxon>
    </lineage>
</organism>
<proteinExistence type="inferred from homology"/>
<dbReference type="Gene3D" id="3.30.1130.10">
    <property type="match status" value="1"/>
</dbReference>
<dbReference type="PANTHER" id="PTHR42844:SF1">
    <property type="entry name" value="DIHYDRONEOPTERIN ALDOLASE 1-RELATED"/>
    <property type="match status" value="1"/>
</dbReference>
<keyword evidence="10" id="KW-1185">Reference proteome</keyword>
<comment type="similarity">
    <text evidence="3">Belongs to the DHNA family.</text>
</comment>
<dbReference type="SMART" id="SM00905">
    <property type="entry name" value="FolB"/>
    <property type="match status" value="1"/>
</dbReference>
<protein>
    <recommendedName>
        <fullName evidence="4">dihydroneopterin aldolase</fullName>
        <ecNumber evidence="4">4.1.2.25</ecNumber>
    </recommendedName>
    <alternativeName>
        <fullName evidence="7">7,8-dihydroneopterin aldolase</fullName>
    </alternativeName>
</protein>
<evidence type="ECO:0000256" key="2">
    <source>
        <dbReference type="ARBA" id="ARBA00005013"/>
    </source>
</evidence>
<evidence type="ECO:0000256" key="7">
    <source>
        <dbReference type="ARBA" id="ARBA00032903"/>
    </source>
</evidence>
<dbReference type="Proteomes" id="UP000539372">
    <property type="component" value="Unassembled WGS sequence"/>
</dbReference>
<comment type="pathway">
    <text evidence="2">Cofactor biosynthesis; tetrahydrofolate biosynthesis; 2-amino-4-hydroxy-6-hydroxymethyl-7,8-dihydropteridine diphosphate from 7,8-dihydroneopterin triphosphate: step 3/4.</text>
</comment>
<name>A0A7Y0E1L7_9PROT</name>
<evidence type="ECO:0000256" key="5">
    <source>
        <dbReference type="ARBA" id="ARBA00022909"/>
    </source>
</evidence>
<evidence type="ECO:0000256" key="6">
    <source>
        <dbReference type="ARBA" id="ARBA00023239"/>
    </source>
</evidence>
<dbReference type="InterPro" id="IPR006157">
    <property type="entry name" value="FolB_dom"/>
</dbReference>
<dbReference type="GO" id="GO:0005737">
    <property type="term" value="C:cytoplasm"/>
    <property type="evidence" value="ECO:0007669"/>
    <property type="project" value="TreeGrafter"/>
</dbReference>
<dbReference type="PANTHER" id="PTHR42844">
    <property type="entry name" value="DIHYDRONEOPTERIN ALDOLASE 1-RELATED"/>
    <property type="match status" value="1"/>
</dbReference>
<dbReference type="InterPro" id="IPR006156">
    <property type="entry name" value="Dihydroneopterin_aldolase"/>
</dbReference>
<evidence type="ECO:0000256" key="3">
    <source>
        <dbReference type="ARBA" id="ARBA00005708"/>
    </source>
</evidence>
<keyword evidence="5" id="KW-0289">Folate biosynthesis</keyword>
<dbReference type="AlphaFoldDB" id="A0A7Y0E1L7"/>
<dbReference type="RefSeq" id="WP_169625911.1">
    <property type="nucleotide sequence ID" value="NZ_JABBNT010000004.1"/>
</dbReference>
<gene>
    <name evidence="9" type="ORF">HH303_13585</name>
</gene>
<comment type="caution">
    <text evidence="9">The sequence shown here is derived from an EMBL/GenBank/DDBJ whole genome shotgun (WGS) entry which is preliminary data.</text>
</comment>
<dbReference type="SUPFAM" id="SSF55620">
    <property type="entry name" value="Tetrahydrobiopterin biosynthesis enzymes-like"/>
    <property type="match status" value="1"/>
</dbReference>
<dbReference type="EMBL" id="JABBNT010000004">
    <property type="protein sequence ID" value="NMM45521.1"/>
    <property type="molecule type" value="Genomic_DNA"/>
</dbReference>
<dbReference type="GO" id="GO:0046656">
    <property type="term" value="P:folic acid biosynthetic process"/>
    <property type="evidence" value="ECO:0007669"/>
    <property type="project" value="UniProtKB-KW"/>
</dbReference>
<evidence type="ECO:0000313" key="10">
    <source>
        <dbReference type="Proteomes" id="UP000539372"/>
    </source>
</evidence>
<evidence type="ECO:0000256" key="4">
    <source>
        <dbReference type="ARBA" id="ARBA00013043"/>
    </source>
</evidence>
<sequence>MTQISNSGDHWTIEMRGMEVQASIGVHDHERLGPQRLVLDVDLVLSEALTDGADRIESVTDYDFLRTAILDRIAQGHIETQEKLISDIADRCLDVLTVISVTVASRKTDVYPDCASIGVRLTRTRKC</sequence>
<keyword evidence="6" id="KW-0456">Lyase</keyword>
<dbReference type="EC" id="4.1.2.25" evidence="4"/>
<accession>A0A7Y0E1L7</accession>
<dbReference type="InterPro" id="IPR043133">
    <property type="entry name" value="GTP-CH-I_C/QueF"/>
</dbReference>
<feature type="domain" description="Dihydroneopterin aldolase/epimerase" evidence="8">
    <location>
        <begin position="13"/>
        <end position="123"/>
    </location>
</feature>
<evidence type="ECO:0000256" key="1">
    <source>
        <dbReference type="ARBA" id="ARBA00001353"/>
    </source>
</evidence>